<dbReference type="PANTHER" id="PTHR12634">
    <property type="entry name" value="SIT4 YEAST -ASSOCIATING PROTEIN-RELATED"/>
    <property type="match status" value="1"/>
</dbReference>
<sequence>MFWRVAGLSTTSPVESVLDKEVFTLEELLDEDEIIQECKALNSRLINFLRGKVQVQQMLRYVIEDPPEGAENKRAFKFPFIACEVFTCEIDVIFKTLGEDEELMNMLFSFLDPSRPHGTLLAGYFSKVVVCLLLRKTVLVMRYLRSHQEILKKLVDLIGITSIMEVLVRLVGADEHIYAFHAEALQWLADTDLLEMLVDKLSPPHSSEVHANAAETLSAVTRIAPSALASKLASPMFVARLFNHVLEDPSSKSTLIHSLSVCISLLDPKRAASVAAARGQHPAEPVPTANPETVEGMLQRLGDLLNILDVSSDENVLPTTYGHLRPPLGIHRLKIVEFIAVLLRTNSEGARQELVRLGAIQIILNLFFDYPFNNMLHHHVESILTSCIESNSQALIDHLFKDCDFISRLVAADENPYAPDTRTEPRAISRTPPRIGNMGHLTRLANKIAHAGNNNPLIQNHLQANPRWNEWQSTVLLNRNMLENVQQWTCGRPSPQPERPVDSDEDDRDTFRDRDYDISTMARNLTGEVYRYGMFDNEDVEEGHGSLERDDEDAYFDDESAEVVISSLRLEEQDSARSKDGMFGNKNWFAFQDDNRSQQPLPNFLISPPSQRVEDEQVTNAASPPNNSGGSSSDDEVIVGEGEDLVDTATSANAPATVGPSFEARRENGTGHDEVDLRESTITSVEDISELEKFGLSDNLFSSERGEGNVDWEGLRQNSALEGTSGRDMVGEKTLLETETAASEPGAAEAKLVSLPETDDEPTSNSASLGVPSDAKIVEENHVDDEVQMPLFGGRPVIGVEADGTAKAMEKALKEGIVGEAAPILPHEILEDNNFDPRTKELVGNPSFNDVNYWRSDYDQSVAKEDQL</sequence>
<dbReference type="GO" id="GO:0009966">
    <property type="term" value="P:regulation of signal transduction"/>
    <property type="evidence" value="ECO:0000318"/>
    <property type="project" value="GO_Central"/>
</dbReference>
<dbReference type="Proteomes" id="UP000244005">
    <property type="component" value="Unassembled WGS sequence"/>
</dbReference>
<dbReference type="Gene3D" id="1.25.10.10">
    <property type="entry name" value="Leucine-rich Repeat Variant"/>
    <property type="match status" value="1"/>
</dbReference>
<feature type="region of interest" description="Disordered" evidence="3">
    <location>
        <begin position="488"/>
        <end position="511"/>
    </location>
</feature>
<dbReference type="OMA" id="NSQMQDE"/>
<feature type="region of interest" description="Disordered" evidence="3">
    <location>
        <begin position="738"/>
        <end position="770"/>
    </location>
</feature>
<keyword evidence="2" id="KW-0131">Cell cycle</keyword>
<proteinExistence type="inferred from homology"/>
<evidence type="ECO:0000256" key="3">
    <source>
        <dbReference type="SAM" id="MobiDB-lite"/>
    </source>
</evidence>
<dbReference type="Pfam" id="PF04499">
    <property type="entry name" value="SAPS"/>
    <property type="match status" value="1"/>
</dbReference>
<protein>
    <submittedName>
        <fullName evidence="4">Uncharacterized protein</fullName>
    </submittedName>
</protein>
<accession>A0A2R6XVP6</accession>
<evidence type="ECO:0000256" key="2">
    <source>
        <dbReference type="ARBA" id="ARBA00023306"/>
    </source>
</evidence>
<evidence type="ECO:0000256" key="1">
    <source>
        <dbReference type="ARBA" id="ARBA00006180"/>
    </source>
</evidence>
<dbReference type="GO" id="GO:0019903">
    <property type="term" value="F:protein phosphatase binding"/>
    <property type="evidence" value="ECO:0007669"/>
    <property type="project" value="InterPro"/>
</dbReference>
<dbReference type="InterPro" id="IPR011989">
    <property type="entry name" value="ARM-like"/>
</dbReference>
<feature type="compositionally biased region" description="Low complexity" evidence="3">
    <location>
        <begin position="621"/>
        <end position="632"/>
    </location>
</feature>
<dbReference type="AlphaFoldDB" id="A0A2R6XVP6"/>
<keyword evidence="5" id="KW-1185">Reference proteome</keyword>
<dbReference type="PANTHER" id="PTHR12634:SF8">
    <property type="entry name" value="FIERY MOUNTAIN, ISOFORM D"/>
    <property type="match status" value="1"/>
</dbReference>
<dbReference type="SUPFAM" id="SSF48371">
    <property type="entry name" value="ARM repeat"/>
    <property type="match status" value="1"/>
</dbReference>
<feature type="region of interest" description="Disordered" evidence="3">
    <location>
        <begin position="593"/>
        <end position="637"/>
    </location>
</feature>
<dbReference type="Gramene" id="Mp1g18680.1">
    <property type="protein sequence ID" value="Mp1g18680.1.cds"/>
    <property type="gene ID" value="Mp1g18680"/>
</dbReference>
<evidence type="ECO:0000313" key="5">
    <source>
        <dbReference type="Proteomes" id="UP000244005"/>
    </source>
</evidence>
<dbReference type="InterPro" id="IPR007587">
    <property type="entry name" value="SAPS"/>
</dbReference>
<dbReference type="GO" id="GO:0019888">
    <property type="term" value="F:protein phosphatase regulator activity"/>
    <property type="evidence" value="ECO:0000318"/>
    <property type="project" value="GO_Central"/>
</dbReference>
<gene>
    <name evidence="4" type="ORF">MARPO_0001s0206</name>
</gene>
<comment type="similarity">
    <text evidence="1">Belongs to the SAPS family.</text>
</comment>
<name>A0A2R6XVP6_MARPO</name>
<reference evidence="5" key="1">
    <citation type="journal article" date="2017" name="Cell">
        <title>Insights into land plant evolution garnered from the Marchantia polymorpha genome.</title>
        <authorList>
            <person name="Bowman J.L."/>
            <person name="Kohchi T."/>
            <person name="Yamato K.T."/>
            <person name="Jenkins J."/>
            <person name="Shu S."/>
            <person name="Ishizaki K."/>
            <person name="Yamaoka S."/>
            <person name="Nishihama R."/>
            <person name="Nakamura Y."/>
            <person name="Berger F."/>
            <person name="Adam C."/>
            <person name="Aki S.S."/>
            <person name="Althoff F."/>
            <person name="Araki T."/>
            <person name="Arteaga-Vazquez M.A."/>
            <person name="Balasubrmanian S."/>
            <person name="Barry K."/>
            <person name="Bauer D."/>
            <person name="Boehm C.R."/>
            <person name="Briginshaw L."/>
            <person name="Caballero-Perez J."/>
            <person name="Catarino B."/>
            <person name="Chen F."/>
            <person name="Chiyoda S."/>
            <person name="Chovatia M."/>
            <person name="Davies K.M."/>
            <person name="Delmans M."/>
            <person name="Demura T."/>
            <person name="Dierschke T."/>
            <person name="Dolan L."/>
            <person name="Dorantes-Acosta A.E."/>
            <person name="Eklund D.M."/>
            <person name="Florent S.N."/>
            <person name="Flores-Sandoval E."/>
            <person name="Fujiyama A."/>
            <person name="Fukuzawa H."/>
            <person name="Galik B."/>
            <person name="Grimanelli D."/>
            <person name="Grimwood J."/>
            <person name="Grossniklaus U."/>
            <person name="Hamada T."/>
            <person name="Haseloff J."/>
            <person name="Hetherington A.J."/>
            <person name="Higo A."/>
            <person name="Hirakawa Y."/>
            <person name="Hundley H.N."/>
            <person name="Ikeda Y."/>
            <person name="Inoue K."/>
            <person name="Inoue S.I."/>
            <person name="Ishida S."/>
            <person name="Jia Q."/>
            <person name="Kakita M."/>
            <person name="Kanazawa T."/>
            <person name="Kawai Y."/>
            <person name="Kawashima T."/>
            <person name="Kennedy M."/>
            <person name="Kinose K."/>
            <person name="Kinoshita T."/>
            <person name="Kohara Y."/>
            <person name="Koide E."/>
            <person name="Komatsu K."/>
            <person name="Kopischke S."/>
            <person name="Kubo M."/>
            <person name="Kyozuka J."/>
            <person name="Lagercrantz U."/>
            <person name="Lin S.S."/>
            <person name="Lindquist E."/>
            <person name="Lipzen A.M."/>
            <person name="Lu C.W."/>
            <person name="De Luna E."/>
            <person name="Martienssen R.A."/>
            <person name="Minamino N."/>
            <person name="Mizutani M."/>
            <person name="Mizutani M."/>
            <person name="Mochizuki N."/>
            <person name="Monte I."/>
            <person name="Mosher R."/>
            <person name="Nagasaki H."/>
            <person name="Nakagami H."/>
            <person name="Naramoto S."/>
            <person name="Nishitani K."/>
            <person name="Ohtani M."/>
            <person name="Okamoto T."/>
            <person name="Okumura M."/>
            <person name="Phillips J."/>
            <person name="Pollak B."/>
            <person name="Reinders A."/>
            <person name="Rovekamp M."/>
            <person name="Sano R."/>
            <person name="Sawa S."/>
            <person name="Schmid M.W."/>
            <person name="Shirakawa M."/>
            <person name="Solano R."/>
            <person name="Spunde A."/>
            <person name="Suetsugu N."/>
            <person name="Sugano S."/>
            <person name="Sugiyama A."/>
            <person name="Sun R."/>
            <person name="Suzuki Y."/>
            <person name="Takenaka M."/>
            <person name="Takezawa D."/>
            <person name="Tomogane H."/>
            <person name="Tsuzuki M."/>
            <person name="Ueda T."/>
            <person name="Umeda M."/>
            <person name="Ward J.M."/>
            <person name="Watanabe Y."/>
            <person name="Yazaki K."/>
            <person name="Yokoyama R."/>
            <person name="Yoshitake Y."/>
            <person name="Yotsui I."/>
            <person name="Zachgo S."/>
            <person name="Schmutz J."/>
        </authorList>
    </citation>
    <scope>NUCLEOTIDE SEQUENCE [LARGE SCALE GENOMIC DNA]</scope>
    <source>
        <strain evidence="5">Tak-1</strain>
    </source>
</reference>
<dbReference type="OrthoDB" id="295029at2759"/>
<feature type="compositionally biased region" description="Basic and acidic residues" evidence="3">
    <location>
        <begin position="663"/>
        <end position="672"/>
    </location>
</feature>
<feature type="region of interest" description="Disordered" evidence="3">
    <location>
        <begin position="649"/>
        <end position="672"/>
    </location>
</feature>
<dbReference type="EMBL" id="KZ772673">
    <property type="protein sequence ID" value="PTQ50175.1"/>
    <property type="molecule type" value="Genomic_DNA"/>
</dbReference>
<organism evidence="4 5">
    <name type="scientific">Marchantia polymorpha</name>
    <name type="common">Common liverwort</name>
    <name type="synonym">Marchantia aquatica</name>
    <dbReference type="NCBI Taxonomy" id="3197"/>
    <lineage>
        <taxon>Eukaryota</taxon>
        <taxon>Viridiplantae</taxon>
        <taxon>Streptophyta</taxon>
        <taxon>Embryophyta</taxon>
        <taxon>Marchantiophyta</taxon>
        <taxon>Marchantiopsida</taxon>
        <taxon>Marchantiidae</taxon>
        <taxon>Marchantiales</taxon>
        <taxon>Marchantiaceae</taxon>
        <taxon>Marchantia</taxon>
    </lineage>
</organism>
<evidence type="ECO:0000313" key="4">
    <source>
        <dbReference type="EMBL" id="PTQ50175.1"/>
    </source>
</evidence>
<dbReference type="InterPro" id="IPR016024">
    <property type="entry name" value="ARM-type_fold"/>
</dbReference>